<reference evidence="4" key="1">
    <citation type="journal article" date="2019" name="Int. J. Syst. Evol. Microbiol.">
        <title>The Global Catalogue of Microorganisms (GCM) 10K type strain sequencing project: providing services to taxonomists for standard genome sequencing and annotation.</title>
        <authorList>
            <consortium name="The Broad Institute Genomics Platform"/>
            <consortium name="The Broad Institute Genome Sequencing Center for Infectious Disease"/>
            <person name="Wu L."/>
            <person name="Ma J."/>
        </authorList>
    </citation>
    <scope>NUCLEOTIDE SEQUENCE [LARGE SCALE GENOMIC DNA]</scope>
    <source>
        <strain evidence="4">JCM 9371</strain>
    </source>
</reference>
<name>A0ABW2XX45_9ACTN</name>
<evidence type="ECO:0000256" key="1">
    <source>
        <dbReference type="SAM" id="MobiDB-lite"/>
    </source>
</evidence>
<evidence type="ECO:0000256" key="2">
    <source>
        <dbReference type="SAM" id="Phobius"/>
    </source>
</evidence>
<feature type="region of interest" description="Disordered" evidence="1">
    <location>
        <begin position="1"/>
        <end position="87"/>
    </location>
</feature>
<feature type="transmembrane region" description="Helical" evidence="2">
    <location>
        <begin position="361"/>
        <end position="380"/>
    </location>
</feature>
<keyword evidence="2" id="KW-0472">Membrane</keyword>
<sequence>MSDVDRRPDGASDTEAHDLSEVGAEVPKAASDVPKAGANVPDVPKTGADVPRAAPDAPKVGANEAEPAADPDPDAAASGSGSDGEELRRLRAEVAALRAELTARRGAPVRPLLPGLRRALAAVLVALAGFGLVASVVGVWGARTTLKTDRWVATVAPLPEHPEVNAAMATYLTDQVFANLDVQRRLTDALPPKAAFLAGPVSGAVQDYFRERVQKFMGTPQFAALWEQANRFAHAQLTAIVEGKSETVTVQDGTVTLNLLPIVNDVLVTVSNELPTLFGKQLQLPTLSSGQIPPDLRERIQTALGVTLPADFAQITVYHDADLSGFQHAVVLFKRGLVLLVLGTLLCLGLALAVSPGRRRTLLQFGVAVAVSTVALEAVLHAVRDRMLERVPDGLYRQAASVAVHEIFTTPRERGDQLLWCGIAVAVLAYLAGPGRLPVLLRRSAVRGARATASGARSAATSERLAEQAARHLDPLRVAGVVLAAVAALLVASWTAFLVILAVLAAYEAAVTLLARRGPAAPVPSGRAG</sequence>
<keyword evidence="2" id="KW-0812">Transmembrane</keyword>
<feature type="compositionally biased region" description="Basic and acidic residues" evidence="1">
    <location>
        <begin position="1"/>
        <end position="20"/>
    </location>
</feature>
<evidence type="ECO:0000313" key="4">
    <source>
        <dbReference type="Proteomes" id="UP001597063"/>
    </source>
</evidence>
<feature type="transmembrane region" description="Helical" evidence="2">
    <location>
        <begin position="119"/>
        <end position="140"/>
    </location>
</feature>
<dbReference type="EMBL" id="JBHTGP010000016">
    <property type="protein sequence ID" value="MFD0689085.1"/>
    <property type="molecule type" value="Genomic_DNA"/>
</dbReference>
<keyword evidence="4" id="KW-1185">Reference proteome</keyword>
<comment type="caution">
    <text evidence="3">The sequence shown here is derived from an EMBL/GenBank/DDBJ whole genome shotgun (WGS) entry which is preliminary data.</text>
</comment>
<feature type="transmembrane region" description="Helical" evidence="2">
    <location>
        <begin position="337"/>
        <end position="355"/>
    </location>
</feature>
<gene>
    <name evidence="3" type="ORF">ACFQZM_31660</name>
</gene>
<dbReference type="Proteomes" id="UP001597063">
    <property type="component" value="Unassembled WGS sequence"/>
</dbReference>
<protein>
    <recommendedName>
        <fullName evidence="5">Integral membrane protein</fullName>
    </recommendedName>
</protein>
<organism evidence="3 4">
    <name type="scientific">Actinomadura fibrosa</name>
    <dbReference type="NCBI Taxonomy" id="111802"/>
    <lineage>
        <taxon>Bacteria</taxon>
        <taxon>Bacillati</taxon>
        <taxon>Actinomycetota</taxon>
        <taxon>Actinomycetes</taxon>
        <taxon>Streptosporangiales</taxon>
        <taxon>Thermomonosporaceae</taxon>
        <taxon>Actinomadura</taxon>
    </lineage>
</organism>
<feature type="transmembrane region" description="Helical" evidence="2">
    <location>
        <begin position="418"/>
        <end position="437"/>
    </location>
</feature>
<feature type="transmembrane region" description="Helical" evidence="2">
    <location>
        <begin position="481"/>
        <end position="507"/>
    </location>
</feature>
<keyword evidence="2" id="KW-1133">Transmembrane helix</keyword>
<proteinExistence type="predicted"/>
<dbReference type="RefSeq" id="WP_207400113.1">
    <property type="nucleotide sequence ID" value="NZ_CAACUY010000156.1"/>
</dbReference>
<evidence type="ECO:0008006" key="5">
    <source>
        <dbReference type="Google" id="ProtNLM"/>
    </source>
</evidence>
<evidence type="ECO:0000313" key="3">
    <source>
        <dbReference type="EMBL" id="MFD0689085.1"/>
    </source>
</evidence>
<accession>A0ABW2XX45</accession>